<dbReference type="PRINTS" id="PR01607">
    <property type="entry name" value="APYRASEFAMLY"/>
</dbReference>
<evidence type="ECO:0000313" key="6">
    <source>
        <dbReference type="EMBL" id="CAD9686452.1"/>
    </source>
</evidence>
<evidence type="ECO:0000259" key="5">
    <source>
        <dbReference type="Pfam" id="PF02872"/>
    </source>
</evidence>
<evidence type="ECO:0000256" key="3">
    <source>
        <dbReference type="RuleBase" id="RU362119"/>
    </source>
</evidence>
<dbReference type="InterPro" id="IPR006179">
    <property type="entry name" value="5_nucleotidase/apyrase"/>
</dbReference>
<feature type="domain" description="Calcineurin-like phosphoesterase" evidence="4">
    <location>
        <begin position="60"/>
        <end position="274"/>
    </location>
</feature>
<comment type="similarity">
    <text evidence="1 3">Belongs to the 5'-nucleotidase family.</text>
</comment>
<reference evidence="6" key="1">
    <citation type="submission" date="2021-01" db="EMBL/GenBank/DDBJ databases">
        <authorList>
            <person name="Corre E."/>
            <person name="Pelletier E."/>
            <person name="Niang G."/>
            <person name="Scheremetjew M."/>
            <person name="Finn R."/>
            <person name="Kale V."/>
            <person name="Holt S."/>
            <person name="Cochrane G."/>
            <person name="Meng A."/>
            <person name="Brown T."/>
            <person name="Cohen L."/>
        </authorList>
    </citation>
    <scope>NUCLEOTIDE SEQUENCE</scope>
    <source>
        <strain evidence="6">NY070348D</strain>
    </source>
</reference>
<dbReference type="InterPro" id="IPR029052">
    <property type="entry name" value="Metallo-depent_PP-like"/>
</dbReference>
<dbReference type="Gene3D" id="3.60.21.10">
    <property type="match status" value="1"/>
</dbReference>
<dbReference type="InterPro" id="IPR036907">
    <property type="entry name" value="5'-Nucleotdase_C_sf"/>
</dbReference>
<sequence>MESLSELQLEVIKLVSDAASGVELLDQLRACVQKVERFNEDLDCLCGARKLTPKTSKAVILHFNDVYNISPRKVGTTYYAGAARYVSYVNSFRRGGQRFKGVDPVVMFSGDAFNPSIESVTTKGKHMVPVLNAIGVDVACFGNHDFDFGIEELMKLSLNCKFPWLISNVRYKPTQKPLAEGRTTHMLTLGDGLRIGLIGLVEWAWMATLSTIEEDELIYDDFVECGRHLSKELRSKGADVVIALTHMRLPNDRRLAKEAGDCIDVILGGHDHDYVEERYGPHNTLILKSGTDFRDLTVLELHFHAGVEGKNKVDVVSHHEIVDDATPEDPETKAVVSEFTSKITSDMSRIIGETAVDLDCRFSKIRCGETNIANFVADIMRTGTRADIAILNAGTLRMDAIVPRGPFALSDLRALLPMVDEQVVIEMNGAQIILALENGVSKYPETEGRFPCVSGIRFEFDPRKTPGSRVLHDSITIGGEPLDGSRSYSVVTKAYLAKGKDGYDVFSRCKVLVDEECSPNLPTLVRYHFMSLAVLNGFKQSSSLHSFTFMKAVRKLQSVTQRKMTGVYYIEPVIDGRIKNMAQPHTD</sequence>
<dbReference type="GO" id="GO:0016787">
    <property type="term" value="F:hydrolase activity"/>
    <property type="evidence" value="ECO:0007669"/>
    <property type="project" value="UniProtKB-KW"/>
</dbReference>
<dbReference type="SUPFAM" id="SSF56300">
    <property type="entry name" value="Metallo-dependent phosphatases"/>
    <property type="match status" value="1"/>
</dbReference>
<dbReference type="InterPro" id="IPR008334">
    <property type="entry name" value="5'-Nucleotdase_C"/>
</dbReference>
<dbReference type="AlphaFoldDB" id="A0A7S2S175"/>
<feature type="domain" description="5'-Nucleotidase C-terminal" evidence="5">
    <location>
        <begin position="351"/>
        <end position="507"/>
    </location>
</feature>
<dbReference type="PANTHER" id="PTHR11575">
    <property type="entry name" value="5'-NUCLEOTIDASE-RELATED"/>
    <property type="match status" value="1"/>
</dbReference>
<organism evidence="6">
    <name type="scientific">Mucochytrium quahogii</name>
    <dbReference type="NCBI Taxonomy" id="96639"/>
    <lineage>
        <taxon>Eukaryota</taxon>
        <taxon>Sar</taxon>
        <taxon>Stramenopiles</taxon>
        <taxon>Bigyra</taxon>
        <taxon>Labyrinthulomycetes</taxon>
        <taxon>Thraustochytrida</taxon>
        <taxon>Thraustochytriidae</taxon>
        <taxon>Mucochytrium</taxon>
    </lineage>
</organism>
<evidence type="ECO:0000256" key="2">
    <source>
        <dbReference type="ARBA" id="ARBA00022729"/>
    </source>
</evidence>
<dbReference type="InterPro" id="IPR004843">
    <property type="entry name" value="Calcineurin-like_PHP"/>
</dbReference>
<evidence type="ECO:0008006" key="7">
    <source>
        <dbReference type="Google" id="ProtNLM"/>
    </source>
</evidence>
<evidence type="ECO:0000259" key="4">
    <source>
        <dbReference type="Pfam" id="PF00149"/>
    </source>
</evidence>
<evidence type="ECO:0000256" key="1">
    <source>
        <dbReference type="ARBA" id="ARBA00006654"/>
    </source>
</evidence>
<keyword evidence="3" id="KW-0547">Nucleotide-binding</keyword>
<keyword evidence="2" id="KW-0732">Signal</keyword>
<accession>A0A7S2S175</accession>
<dbReference type="GO" id="GO:0000166">
    <property type="term" value="F:nucleotide binding"/>
    <property type="evidence" value="ECO:0007669"/>
    <property type="project" value="UniProtKB-KW"/>
</dbReference>
<dbReference type="Gene3D" id="3.90.780.10">
    <property type="entry name" value="5'-Nucleotidase, C-terminal domain"/>
    <property type="match status" value="1"/>
</dbReference>
<dbReference type="EMBL" id="HBHK01014539">
    <property type="protein sequence ID" value="CAD9686452.1"/>
    <property type="molecule type" value="Transcribed_RNA"/>
</dbReference>
<gene>
    <name evidence="6" type="ORF">QSP1433_LOCUS9174</name>
</gene>
<dbReference type="SUPFAM" id="SSF55816">
    <property type="entry name" value="5'-nucleotidase (syn. UDP-sugar hydrolase), C-terminal domain"/>
    <property type="match status" value="1"/>
</dbReference>
<protein>
    <recommendedName>
        <fullName evidence="7">5'-nucleotidase</fullName>
    </recommendedName>
</protein>
<name>A0A7S2S175_9STRA</name>
<dbReference type="PANTHER" id="PTHR11575:SF48">
    <property type="entry name" value="5'-NUCLEOTIDASE"/>
    <property type="match status" value="1"/>
</dbReference>
<dbReference type="Pfam" id="PF02872">
    <property type="entry name" value="5_nucleotid_C"/>
    <property type="match status" value="1"/>
</dbReference>
<dbReference type="GO" id="GO:0009166">
    <property type="term" value="P:nucleotide catabolic process"/>
    <property type="evidence" value="ECO:0007669"/>
    <property type="project" value="InterPro"/>
</dbReference>
<keyword evidence="3" id="KW-0378">Hydrolase</keyword>
<proteinExistence type="inferred from homology"/>
<dbReference type="Pfam" id="PF00149">
    <property type="entry name" value="Metallophos"/>
    <property type="match status" value="1"/>
</dbReference>